<evidence type="ECO:0000313" key="4">
    <source>
        <dbReference type="Proteomes" id="UP000828390"/>
    </source>
</evidence>
<dbReference type="PANTHER" id="PTHR24407">
    <property type="entry name" value="PROTEIN KINASE DOMAIN-CONTAINING PROTEIN"/>
    <property type="match status" value="1"/>
</dbReference>
<dbReference type="PANTHER" id="PTHR24407:SF14">
    <property type="entry name" value="SIR2-LIKE DOMAIN-CONTAINING PROTEIN"/>
    <property type="match status" value="1"/>
</dbReference>
<dbReference type="InterPro" id="IPR007111">
    <property type="entry name" value="NACHT_NTPase"/>
</dbReference>
<accession>A0A9D4L0W8</accession>
<reference evidence="3" key="1">
    <citation type="journal article" date="2019" name="bioRxiv">
        <title>The Genome of the Zebra Mussel, Dreissena polymorpha: A Resource for Invasive Species Research.</title>
        <authorList>
            <person name="McCartney M.A."/>
            <person name="Auch B."/>
            <person name="Kono T."/>
            <person name="Mallez S."/>
            <person name="Zhang Y."/>
            <person name="Obille A."/>
            <person name="Becker A."/>
            <person name="Abrahante J.E."/>
            <person name="Garbe J."/>
            <person name="Badalamenti J.P."/>
            <person name="Herman A."/>
            <person name="Mangelson H."/>
            <person name="Liachko I."/>
            <person name="Sullivan S."/>
            <person name="Sone E.D."/>
            <person name="Koren S."/>
            <person name="Silverstein K.A.T."/>
            <person name="Beckman K.B."/>
            <person name="Gohl D.M."/>
        </authorList>
    </citation>
    <scope>NUCLEOTIDE SEQUENCE</scope>
    <source>
        <strain evidence="3">Duluth1</strain>
        <tissue evidence="3">Whole animal</tissue>
    </source>
</reference>
<organism evidence="3 4">
    <name type="scientific">Dreissena polymorpha</name>
    <name type="common">Zebra mussel</name>
    <name type="synonym">Mytilus polymorpha</name>
    <dbReference type="NCBI Taxonomy" id="45954"/>
    <lineage>
        <taxon>Eukaryota</taxon>
        <taxon>Metazoa</taxon>
        <taxon>Spiralia</taxon>
        <taxon>Lophotrochozoa</taxon>
        <taxon>Mollusca</taxon>
        <taxon>Bivalvia</taxon>
        <taxon>Autobranchia</taxon>
        <taxon>Heteroconchia</taxon>
        <taxon>Euheterodonta</taxon>
        <taxon>Imparidentia</taxon>
        <taxon>Neoheterodontei</taxon>
        <taxon>Myida</taxon>
        <taxon>Dreissenoidea</taxon>
        <taxon>Dreissenidae</taxon>
        <taxon>Dreissena</taxon>
    </lineage>
</organism>
<dbReference type="PROSITE" id="PS50837">
    <property type="entry name" value="NACHT"/>
    <property type="match status" value="1"/>
</dbReference>
<reference evidence="3" key="2">
    <citation type="submission" date="2020-11" db="EMBL/GenBank/DDBJ databases">
        <authorList>
            <person name="McCartney M.A."/>
            <person name="Auch B."/>
            <person name="Kono T."/>
            <person name="Mallez S."/>
            <person name="Becker A."/>
            <person name="Gohl D.M."/>
            <person name="Silverstein K.A.T."/>
            <person name="Koren S."/>
            <person name="Bechman K.B."/>
            <person name="Herman A."/>
            <person name="Abrahante J.E."/>
            <person name="Garbe J."/>
        </authorList>
    </citation>
    <scope>NUCLEOTIDE SEQUENCE</scope>
    <source>
        <strain evidence="3">Duluth1</strain>
        <tissue evidence="3">Whole animal</tissue>
    </source>
</reference>
<dbReference type="AlphaFoldDB" id="A0A9D4L0W8"/>
<dbReference type="InterPro" id="IPR027417">
    <property type="entry name" value="P-loop_NTPase"/>
</dbReference>
<dbReference type="Proteomes" id="UP000828390">
    <property type="component" value="Unassembled WGS sequence"/>
</dbReference>
<dbReference type="Gene3D" id="3.40.50.300">
    <property type="entry name" value="P-loop containing nucleotide triphosphate hydrolases"/>
    <property type="match status" value="1"/>
</dbReference>
<name>A0A9D4L0W8_DREPO</name>
<feature type="domain" description="NACHT" evidence="2">
    <location>
        <begin position="378"/>
        <end position="484"/>
    </location>
</feature>
<feature type="coiled-coil region" evidence="1">
    <location>
        <begin position="250"/>
        <end position="281"/>
    </location>
</feature>
<dbReference type="Pfam" id="PF15112">
    <property type="entry name" value="DUF4559"/>
    <property type="match status" value="1"/>
</dbReference>
<sequence>MAGLADVSSDQERSNWLKAFLGLNIAKHTLEEFVDREVKDVQTQIFQSVRSILYTATVCTNCCTANLLKCPTLNICKKRGKHVCDSMQDTPFKQPRPCSMKICDKVRDEIIKAHRYGNPSWNNTSAEQWESNHWQIAKCFLPPDGYIGVGSANETDFNGIICVMLNCKHFDSKVSFSIAPPPPGLACLLSKVREIGRAVCHNSDCKMNNIDLQNALSTLIGLLSDPTCLGHDGHAQEAIRKIKQLQLDGLKTTEAEMSQLLKDARDTLNDMKQVADESIKEMKAFVENLYKKHAAREDEDYEHAVEDFVRRLKQHYKVTLSHVSISTLLPTADKSLYKLYAAPSICRIVENNEGNKTEHPVTTYKEILYTGGNEKLNKRIFLQGEAGMGKSTFASKLVLDWCNLGEALSSLSKTFVDASMLQEFKLVLFVTLRDSACERDVTKMIKEQIIDLVYSDTNRHDAYEMLSKIMQKEICLVVQDGLDEWKDPQGKLAQPIMVSCYNQCAILTTTRPWKLTNERIKKSQIDSLFELKRVIDPYELVDSVLDSFGCKTSIELKDYVEEN</sequence>
<keyword evidence="1" id="KW-0175">Coiled coil</keyword>
<evidence type="ECO:0000313" key="3">
    <source>
        <dbReference type="EMBL" id="KAH3849800.1"/>
    </source>
</evidence>
<proteinExistence type="predicted"/>
<dbReference type="Pfam" id="PF05729">
    <property type="entry name" value="NACHT"/>
    <property type="match status" value="1"/>
</dbReference>
<dbReference type="OrthoDB" id="6118599at2759"/>
<evidence type="ECO:0000256" key="1">
    <source>
        <dbReference type="SAM" id="Coils"/>
    </source>
</evidence>
<dbReference type="InterPro" id="IPR027897">
    <property type="entry name" value="DUF4559"/>
</dbReference>
<dbReference type="EMBL" id="JAIWYP010000003">
    <property type="protein sequence ID" value="KAH3849800.1"/>
    <property type="molecule type" value="Genomic_DNA"/>
</dbReference>
<dbReference type="SUPFAM" id="SSF52540">
    <property type="entry name" value="P-loop containing nucleoside triphosphate hydrolases"/>
    <property type="match status" value="1"/>
</dbReference>
<gene>
    <name evidence="3" type="ORF">DPMN_092204</name>
</gene>
<protein>
    <recommendedName>
        <fullName evidence="2">NACHT domain-containing protein</fullName>
    </recommendedName>
</protein>
<evidence type="ECO:0000259" key="2">
    <source>
        <dbReference type="PROSITE" id="PS50837"/>
    </source>
</evidence>
<comment type="caution">
    <text evidence="3">The sequence shown here is derived from an EMBL/GenBank/DDBJ whole genome shotgun (WGS) entry which is preliminary data.</text>
</comment>
<keyword evidence="4" id="KW-1185">Reference proteome</keyword>